<evidence type="ECO:0000313" key="3">
    <source>
        <dbReference type="EMBL" id="KEQ24781.1"/>
    </source>
</evidence>
<dbReference type="OrthoDB" id="9811006at2"/>
<dbReference type="SMART" id="SM00867">
    <property type="entry name" value="YceI"/>
    <property type="match status" value="1"/>
</dbReference>
<sequence length="224" mass="24010">MKLKLVAFAVGAVVVVGGGYAAYDYYAGNHVAVQNVIPANATAQAAGGAVEASKLDGQWNISPDSKVYFSVTTSKETVNFEGSAVKGSWTLDSSDPSKMKAEAALDLKSISSGNSQRDEHVQGEKFLNAAANPEAKFTLKSFENFPKTWKEGEKVSFDMTGTLTVNGKPKDVTFKSDAVYSQDAIRMEGSTVVTFEDFGLKNPHAVVVSTENNVTVQLRLILKK</sequence>
<dbReference type="eggNOG" id="COG2353">
    <property type="taxonomic scope" value="Bacteria"/>
</dbReference>
<dbReference type="PANTHER" id="PTHR34406">
    <property type="entry name" value="PROTEIN YCEI"/>
    <property type="match status" value="1"/>
</dbReference>
<dbReference type="SUPFAM" id="SSF101874">
    <property type="entry name" value="YceI-like"/>
    <property type="match status" value="1"/>
</dbReference>
<gene>
    <name evidence="3" type="ORF">ET33_06820</name>
</gene>
<protein>
    <recommendedName>
        <fullName evidence="2">Lipid/polyisoprenoid-binding YceI-like domain-containing protein</fullName>
    </recommendedName>
</protein>
<organism evidence="3 4">
    <name type="scientific">Paenibacillus tyrfis</name>
    <dbReference type="NCBI Taxonomy" id="1501230"/>
    <lineage>
        <taxon>Bacteria</taxon>
        <taxon>Bacillati</taxon>
        <taxon>Bacillota</taxon>
        <taxon>Bacilli</taxon>
        <taxon>Bacillales</taxon>
        <taxon>Paenibacillaceae</taxon>
        <taxon>Paenibacillus</taxon>
    </lineage>
</organism>
<evidence type="ECO:0000313" key="4">
    <source>
        <dbReference type="Proteomes" id="UP000028123"/>
    </source>
</evidence>
<reference evidence="3 4" key="1">
    <citation type="submission" date="2014-06" db="EMBL/GenBank/DDBJ databases">
        <title>Draft genome sequence of Paenibacillus sp. MSt1.</title>
        <authorList>
            <person name="Aw Y.K."/>
            <person name="Ong K.S."/>
            <person name="Gan H.M."/>
            <person name="Lee S.M."/>
        </authorList>
    </citation>
    <scope>NUCLEOTIDE SEQUENCE [LARGE SCALE GENOMIC DNA]</scope>
    <source>
        <strain evidence="3 4">MSt1</strain>
    </source>
</reference>
<evidence type="ECO:0000259" key="2">
    <source>
        <dbReference type="SMART" id="SM00867"/>
    </source>
</evidence>
<feature type="domain" description="Lipid/polyisoprenoid-binding YceI-like" evidence="2">
    <location>
        <begin position="58"/>
        <end position="223"/>
    </location>
</feature>
<dbReference type="AlphaFoldDB" id="A0A081P258"/>
<evidence type="ECO:0000256" key="1">
    <source>
        <dbReference type="ARBA" id="ARBA00008812"/>
    </source>
</evidence>
<dbReference type="RefSeq" id="WP_036684492.1">
    <property type="nucleotide sequence ID" value="NZ_JNVM01000014.1"/>
</dbReference>
<dbReference type="PANTHER" id="PTHR34406:SF1">
    <property type="entry name" value="PROTEIN YCEI"/>
    <property type="match status" value="1"/>
</dbReference>
<keyword evidence="4" id="KW-1185">Reference proteome</keyword>
<dbReference type="InterPro" id="IPR036761">
    <property type="entry name" value="TTHA0802/YceI-like_sf"/>
</dbReference>
<accession>A0A081P258</accession>
<comment type="similarity">
    <text evidence="1">Belongs to the UPF0312 family.</text>
</comment>
<comment type="caution">
    <text evidence="3">The sequence shown here is derived from an EMBL/GenBank/DDBJ whole genome shotgun (WGS) entry which is preliminary data.</text>
</comment>
<dbReference type="EMBL" id="JNVM01000014">
    <property type="protein sequence ID" value="KEQ24781.1"/>
    <property type="molecule type" value="Genomic_DNA"/>
</dbReference>
<dbReference type="Pfam" id="PF04264">
    <property type="entry name" value="YceI"/>
    <property type="match status" value="1"/>
</dbReference>
<dbReference type="Gene3D" id="2.40.128.110">
    <property type="entry name" value="Lipid/polyisoprenoid-binding, YceI-like"/>
    <property type="match status" value="1"/>
</dbReference>
<dbReference type="Proteomes" id="UP000028123">
    <property type="component" value="Unassembled WGS sequence"/>
</dbReference>
<dbReference type="InterPro" id="IPR007372">
    <property type="entry name" value="Lipid/polyisoprenoid-bd_YceI"/>
</dbReference>
<proteinExistence type="inferred from homology"/>
<name>A0A081P258_9BACL</name>